<protein>
    <recommendedName>
        <fullName evidence="3">Prokaryotic-type class I peptide chain release factors domain-containing protein</fullName>
    </recommendedName>
</protein>
<dbReference type="PANTHER" id="PTHR43804">
    <property type="entry name" value="LD18447P"/>
    <property type="match status" value="1"/>
</dbReference>
<evidence type="ECO:0000313" key="4">
    <source>
        <dbReference type="EMBL" id="KAF3962867.1"/>
    </source>
</evidence>
<dbReference type="AlphaFoldDB" id="A0A8J4REW6"/>
<feature type="domain" description="Prokaryotic-type class I peptide chain release factors" evidence="3">
    <location>
        <begin position="104"/>
        <end position="163"/>
    </location>
</feature>
<dbReference type="InterPro" id="IPR000352">
    <property type="entry name" value="Pep_chain_release_fac_I"/>
</dbReference>
<dbReference type="InterPro" id="IPR050057">
    <property type="entry name" value="Prokaryotic/Mito_RF"/>
</dbReference>
<evidence type="ECO:0000313" key="5">
    <source>
        <dbReference type="Proteomes" id="UP000737018"/>
    </source>
</evidence>
<dbReference type="Proteomes" id="UP000737018">
    <property type="component" value="Unassembled WGS sequence"/>
</dbReference>
<dbReference type="PANTHER" id="PTHR43804:SF6">
    <property type="entry name" value="CLASS I PEPTIDE CHAIN RELEASE FACTOR"/>
    <property type="match status" value="1"/>
</dbReference>
<dbReference type="SUPFAM" id="SSF75620">
    <property type="entry name" value="Release factor"/>
    <property type="match status" value="1"/>
</dbReference>
<gene>
    <name evidence="4" type="ORF">CMV_012667</name>
</gene>
<comment type="similarity">
    <text evidence="1">Belongs to the prokaryotic/mitochondrial release factor family.</text>
</comment>
<organism evidence="4 5">
    <name type="scientific">Castanea mollissima</name>
    <name type="common">Chinese chestnut</name>
    <dbReference type="NCBI Taxonomy" id="60419"/>
    <lineage>
        <taxon>Eukaryota</taxon>
        <taxon>Viridiplantae</taxon>
        <taxon>Streptophyta</taxon>
        <taxon>Embryophyta</taxon>
        <taxon>Tracheophyta</taxon>
        <taxon>Spermatophyta</taxon>
        <taxon>Magnoliopsida</taxon>
        <taxon>eudicotyledons</taxon>
        <taxon>Gunneridae</taxon>
        <taxon>Pentapetalae</taxon>
        <taxon>rosids</taxon>
        <taxon>fabids</taxon>
        <taxon>Fagales</taxon>
        <taxon>Fagaceae</taxon>
        <taxon>Castanea</taxon>
    </lineage>
</organism>
<dbReference type="Pfam" id="PF00472">
    <property type="entry name" value="RF-1"/>
    <property type="match status" value="1"/>
</dbReference>
<evidence type="ECO:0000259" key="3">
    <source>
        <dbReference type="Pfam" id="PF00472"/>
    </source>
</evidence>
<comment type="caution">
    <text evidence="4">The sequence shown here is derived from an EMBL/GenBank/DDBJ whole genome shotgun (WGS) entry which is preliminary data.</text>
</comment>
<dbReference type="GO" id="GO:0009507">
    <property type="term" value="C:chloroplast"/>
    <property type="evidence" value="ECO:0007669"/>
    <property type="project" value="TreeGrafter"/>
</dbReference>
<dbReference type="EMBL" id="JRKL02001642">
    <property type="protein sequence ID" value="KAF3962867.1"/>
    <property type="molecule type" value="Genomic_DNA"/>
</dbReference>
<keyword evidence="5" id="KW-1185">Reference proteome</keyword>
<feature type="compositionally biased region" description="Low complexity" evidence="2">
    <location>
        <begin position="70"/>
        <end position="82"/>
    </location>
</feature>
<evidence type="ECO:0000256" key="1">
    <source>
        <dbReference type="ARBA" id="ARBA00010835"/>
    </source>
</evidence>
<feature type="region of interest" description="Disordered" evidence="2">
    <location>
        <begin position="70"/>
        <end position="93"/>
    </location>
</feature>
<dbReference type="Gene3D" id="3.30.160.20">
    <property type="match status" value="1"/>
</dbReference>
<name>A0A8J4REW6_9ROSI</name>
<evidence type="ECO:0000256" key="2">
    <source>
        <dbReference type="SAM" id="MobiDB-lite"/>
    </source>
</evidence>
<dbReference type="InterPro" id="IPR045853">
    <property type="entry name" value="Pep_chain_release_fac_I_sf"/>
</dbReference>
<sequence>MGSELVWRWCVVGNGLMRCFYNNTTATAIAKASSLYLSSPKPKPKFLILTPPLALIRITRSSSLNFGQGYSSSSSSCSNENNNNEKKKKGGREYLEMTEQELMRECEMDTFKASGPGGQHRNKRESAVRVKHIPTGLIAQAVEDRSQHMNRSSALARLRTLLALHVRNTVDIDNYSPPPDLLSILPLKSTLRSSGPQIGPNNPKFLLGMQALLDLILAVDGSVSEAAKYVGLSTGALSRLILSHDSLRMAVNQLRASKGLKPLK</sequence>
<accession>A0A8J4REW6</accession>
<reference evidence="4" key="1">
    <citation type="submission" date="2020-03" db="EMBL/GenBank/DDBJ databases">
        <title>Castanea mollissima Vanexum genome sequencing.</title>
        <authorList>
            <person name="Staton M."/>
        </authorList>
    </citation>
    <scope>NUCLEOTIDE SEQUENCE</scope>
    <source>
        <tissue evidence="4">Leaf</tissue>
    </source>
</reference>
<dbReference type="GO" id="GO:0003747">
    <property type="term" value="F:translation release factor activity"/>
    <property type="evidence" value="ECO:0007669"/>
    <property type="project" value="InterPro"/>
</dbReference>
<proteinExistence type="inferred from homology"/>
<dbReference type="OrthoDB" id="2019491at2759"/>